<reference evidence="6 7" key="1">
    <citation type="submission" date="2019-04" db="EMBL/GenBank/DDBJ databases">
        <title>Complete genome sequencing of Piscirickettsia salmonis strain Psal-009.</title>
        <authorList>
            <person name="Schober I."/>
            <person name="Bunk B."/>
            <person name="Sproer C."/>
            <person name="Carril G.P."/>
            <person name="Riedel T."/>
            <person name="Flores-Herrera P.A."/>
            <person name="Nourdin-Galindo G."/>
            <person name="Marshall S.H."/>
            <person name="Overmann J."/>
        </authorList>
    </citation>
    <scope>NUCLEOTIDE SEQUENCE [LARGE SCALE GENOMIC DNA]</scope>
    <source>
        <strain evidence="6 7">Psal-009</strain>
    </source>
</reference>
<evidence type="ECO:0000256" key="5">
    <source>
        <dbReference type="ARBA" id="ARBA00023136"/>
    </source>
</evidence>
<dbReference type="Proteomes" id="UP000422232">
    <property type="component" value="Chromosome"/>
</dbReference>
<evidence type="ECO:0000313" key="7">
    <source>
        <dbReference type="Proteomes" id="UP000422232"/>
    </source>
</evidence>
<gene>
    <name evidence="6" type="ORF">Psal009_00102</name>
</gene>
<dbReference type="InterPro" id="IPR002797">
    <property type="entry name" value="Polysacc_synth"/>
</dbReference>
<dbReference type="PANTHER" id="PTHR30250:SF11">
    <property type="entry name" value="O-ANTIGEN TRANSPORTER-RELATED"/>
    <property type="match status" value="1"/>
</dbReference>
<evidence type="ECO:0000256" key="3">
    <source>
        <dbReference type="ARBA" id="ARBA00022692"/>
    </source>
</evidence>
<dbReference type="AlphaFoldDB" id="A0A9Q5YLF2"/>
<dbReference type="Pfam" id="PF01943">
    <property type="entry name" value="Polysacc_synt"/>
    <property type="match status" value="1"/>
</dbReference>
<dbReference type="GeneID" id="66739302"/>
<keyword evidence="2" id="KW-1003">Cell membrane</keyword>
<organism evidence="6 7">
    <name type="scientific">Piscirickettsia salmonis</name>
    <dbReference type="NCBI Taxonomy" id="1238"/>
    <lineage>
        <taxon>Bacteria</taxon>
        <taxon>Pseudomonadati</taxon>
        <taxon>Pseudomonadota</taxon>
        <taxon>Gammaproteobacteria</taxon>
        <taxon>Thiotrichales</taxon>
        <taxon>Piscirickettsiaceae</taxon>
        <taxon>Piscirickettsia</taxon>
    </lineage>
</organism>
<keyword evidence="5" id="KW-0472">Membrane</keyword>
<protein>
    <submittedName>
        <fullName evidence="6">Polysaccharide biosynthesis protein</fullName>
    </submittedName>
</protein>
<dbReference type="PANTHER" id="PTHR30250">
    <property type="entry name" value="PST FAMILY PREDICTED COLANIC ACID TRANSPORTER"/>
    <property type="match status" value="1"/>
</dbReference>
<sequence>MIKNLLYMLISNFVKLASTAVIFFILARVWGVEAFGQFTYCFAMIAIVQVILDYGFNLQVVKDISEDKKKAIDIIQKSLTVKHIITFTVYIFSWLMLVFYNKNSSFNVLYLLLLVSVTLNSYANYFLYPSQAEEKFKIVSLVMLAYNISFVVIIGLALLFGYRTLTDIAAVFALARLVPFLICVFLIKKYYPAVQLLTLRTKGSWQYFKKSLSYGILVFFGMAYFQMDTLFINHFLGARQVGLYQAGVRILVASAFIVDVFNSVYLPKTISLKNNINKLIEYQSKTTHYFSLISLAAVSICVLFPSFITMLLYGKAYIELANYLPLFSLLITLRYIGSSYGLLVTVFDAQRLRCLLVGGALLVNVLLSIILIPRYFLYGGLLAALMTLIFLNFGYFMFSLYRVKSIYLKADTLLVLTALMASVLAFYFGLGSWLVALSLFLGWVAAIRKKDILFISRRLSLI</sequence>
<evidence type="ECO:0000313" key="6">
    <source>
        <dbReference type="EMBL" id="QGO04244.1"/>
    </source>
</evidence>
<evidence type="ECO:0000256" key="2">
    <source>
        <dbReference type="ARBA" id="ARBA00022475"/>
    </source>
</evidence>
<keyword evidence="3" id="KW-0812">Transmembrane</keyword>
<keyword evidence="7" id="KW-1185">Reference proteome</keyword>
<accession>A0A9Q5YLF2</accession>
<dbReference type="GO" id="GO:0005886">
    <property type="term" value="C:plasma membrane"/>
    <property type="evidence" value="ECO:0007669"/>
    <property type="project" value="UniProtKB-SubCell"/>
</dbReference>
<dbReference type="InterPro" id="IPR050833">
    <property type="entry name" value="Poly_Biosynth_Transport"/>
</dbReference>
<name>A0A9Q5YLF2_PISSA</name>
<proteinExistence type="predicted"/>
<dbReference type="EMBL" id="CP038908">
    <property type="protein sequence ID" value="QGO04244.1"/>
    <property type="molecule type" value="Genomic_DNA"/>
</dbReference>
<evidence type="ECO:0000256" key="4">
    <source>
        <dbReference type="ARBA" id="ARBA00022989"/>
    </source>
</evidence>
<keyword evidence="4" id="KW-1133">Transmembrane helix</keyword>
<comment type="subcellular location">
    <subcellularLocation>
        <location evidence="1">Cell membrane</location>
        <topology evidence="1">Multi-pass membrane protein</topology>
    </subcellularLocation>
</comment>
<dbReference type="RefSeq" id="WP_016209613.1">
    <property type="nucleotide sequence ID" value="NZ_CP012413.1"/>
</dbReference>
<evidence type="ECO:0000256" key="1">
    <source>
        <dbReference type="ARBA" id="ARBA00004651"/>
    </source>
</evidence>